<keyword evidence="1" id="KW-1133">Transmembrane helix</keyword>
<keyword evidence="3" id="KW-1185">Reference proteome</keyword>
<reference evidence="2 3" key="1">
    <citation type="journal article" date="2020" name="IScience">
        <title>Genome Sequencing of the Endangered Kingdonia uniflora (Circaeasteraceae, Ranunculales) Reveals Potential Mechanisms of Evolutionary Specialization.</title>
        <authorList>
            <person name="Sun Y."/>
            <person name="Deng T."/>
            <person name="Zhang A."/>
            <person name="Moore M.J."/>
            <person name="Landis J.B."/>
            <person name="Lin N."/>
            <person name="Zhang H."/>
            <person name="Zhang X."/>
            <person name="Huang J."/>
            <person name="Zhang X."/>
            <person name="Sun H."/>
            <person name="Wang H."/>
        </authorList>
    </citation>
    <scope>NUCLEOTIDE SEQUENCE [LARGE SCALE GENOMIC DNA]</scope>
    <source>
        <strain evidence="2">TB1705</strain>
        <tissue evidence="2">Leaf</tissue>
    </source>
</reference>
<proteinExistence type="predicted"/>
<dbReference type="EMBL" id="JACGCM010002611">
    <property type="protein sequence ID" value="KAF6138232.1"/>
    <property type="molecule type" value="Genomic_DNA"/>
</dbReference>
<accession>A0A7J7L6L0</accession>
<dbReference type="Proteomes" id="UP000541444">
    <property type="component" value="Unassembled WGS sequence"/>
</dbReference>
<keyword evidence="1" id="KW-0812">Transmembrane</keyword>
<dbReference type="AlphaFoldDB" id="A0A7J7L6L0"/>
<name>A0A7J7L6L0_9MAGN</name>
<dbReference type="OrthoDB" id="8904098at2759"/>
<protein>
    <submittedName>
        <fullName evidence="2">Uncharacterized protein</fullName>
    </submittedName>
</protein>
<feature type="transmembrane region" description="Helical" evidence="1">
    <location>
        <begin position="33"/>
        <end position="54"/>
    </location>
</feature>
<evidence type="ECO:0000256" key="1">
    <source>
        <dbReference type="SAM" id="Phobius"/>
    </source>
</evidence>
<evidence type="ECO:0000313" key="3">
    <source>
        <dbReference type="Proteomes" id="UP000541444"/>
    </source>
</evidence>
<organism evidence="2 3">
    <name type="scientific">Kingdonia uniflora</name>
    <dbReference type="NCBI Taxonomy" id="39325"/>
    <lineage>
        <taxon>Eukaryota</taxon>
        <taxon>Viridiplantae</taxon>
        <taxon>Streptophyta</taxon>
        <taxon>Embryophyta</taxon>
        <taxon>Tracheophyta</taxon>
        <taxon>Spermatophyta</taxon>
        <taxon>Magnoliopsida</taxon>
        <taxon>Ranunculales</taxon>
        <taxon>Circaeasteraceae</taxon>
        <taxon>Kingdonia</taxon>
    </lineage>
</organism>
<comment type="caution">
    <text evidence="2">The sequence shown here is derived from an EMBL/GenBank/DDBJ whole genome shotgun (WGS) entry which is preliminary data.</text>
</comment>
<gene>
    <name evidence="2" type="ORF">GIB67_011072</name>
</gene>
<evidence type="ECO:0000313" key="2">
    <source>
        <dbReference type="EMBL" id="KAF6138232.1"/>
    </source>
</evidence>
<sequence>MHIEWKMERVILSDMHPSRVRLFKGDDTRKPQFALKMIIGLLLSCVGVGVAAIVEIFRRGMAIREAFSDRDQSRAVARMSAMWYYHKFLSWASRKRLAVSGGPIISNGGNVNARSSKLDEGHYDYFYLLCLFELPEPCSAYIPCDKARCQLKKQDLQSGEEWKGH</sequence>
<keyword evidence="1" id="KW-0472">Membrane</keyword>